<proteinExistence type="evidence at transcript level"/>
<dbReference type="InterPro" id="IPR000014">
    <property type="entry name" value="PAS"/>
</dbReference>
<dbReference type="Gene3D" id="3.30.450.20">
    <property type="entry name" value="PAS domain"/>
    <property type="match status" value="1"/>
</dbReference>
<keyword evidence="3" id="KW-0157">Chromophore</keyword>
<dbReference type="EMBL" id="VRMN01000003">
    <property type="protein sequence ID" value="KAA8496088.1"/>
    <property type="molecule type" value="Genomic_DNA"/>
</dbReference>
<dbReference type="CDD" id="cd00130">
    <property type="entry name" value="PAS"/>
    <property type="match status" value="1"/>
</dbReference>
<evidence type="ECO:0000313" key="8">
    <source>
        <dbReference type="Proteomes" id="UP000324585"/>
    </source>
</evidence>
<dbReference type="OrthoDB" id="447251at2759"/>
<feature type="domain" description="PAS" evidence="4">
    <location>
        <begin position="72"/>
        <end position="122"/>
    </location>
</feature>
<sequence length="191" mass="21278">MGKGRGKGAKATDANVVVQPTASKAAIAALEKKAAWKPPKKIRDADLELLYQMEVNGEMFCVTDPELPDHPIVYASPKFLAFTGYTDKDIVGTNCRFLQGEETEPEDVADIRNALKTTEDTAVFLYNYKKDGTGFYNQFFMTPLRKKSLFSKEPKPAYFIGVQTECTSKEDKAAVGNNCRVLREKQHEIAV</sequence>
<name>A0A126X0I4_PORPP</name>
<evidence type="ECO:0000313" key="6">
    <source>
        <dbReference type="EMBL" id="AML78316.1"/>
    </source>
</evidence>
<protein>
    <submittedName>
        <fullName evidence="7">Blue-light photoreceptor</fullName>
    </submittedName>
    <submittedName>
        <fullName evidence="5">Putative LOV domain-containing protein</fullName>
    </submittedName>
</protein>
<reference evidence="5" key="1">
    <citation type="journal article" date="2016" name="Proc. Natl. Acad. Sci. U.S.A.">
        <title>Functional and topological diversity of LOV domain photoreceptors.</title>
        <authorList>
            <person name="Glantz S.T."/>
            <person name="Carpenter E.J."/>
            <person name="Melkonian M."/>
            <person name="Gardner K.H."/>
            <person name="Boyden E.S."/>
            <person name="Wong G.K."/>
            <person name="Chow B.Y."/>
        </authorList>
    </citation>
    <scope>NUCLEOTIDE SEQUENCE</scope>
    <source>
        <strain evidence="5">OBUY_2000324</strain>
        <strain evidence="6">PVGP_2003071</strain>
    </source>
</reference>
<dbReference type="Pfam" id="PF13426">
    <property type="entry name" value="PAS_9"/>
    <property type="match status" value="1"/>
</dbReference>
<evidence type="ECO:0000256" key="2">
    <source>
        <dbReference type="ARBA" id="ARBA00022643"/>
    </source>
</evidence>
<organism evidence="5">
    <name type="scientific">Porphyridium purpureum</name>
    <name type="common">Red alga</name>
    <name type="synonym">Porphyridium cruentum</name>
    <dbReference type="NCBI Taxonomy" id="35688"/>
    <lineage>
        <taxon>Eukaryota</taxon>
        <taxon>Rhodophyta</taxon>
        <taxon>Bangiophyceae</taxon>
        <taxon>Porphyridiales</taxon>
        <taxon>Porphyridiaceae</taxon>
        <taxon>Porphyridium</taxon>
    </lineage>
</organism>
<keyword evidence="8" id="KW-1185">Reference proteome</keyword>
<evidence type="ECO:0000259" key="4">
    <source>
        <dbReference type="PROSITE" id="PS50112"/>
    </source>
</evidence>
<evidence type="ECO:0000256" key="3">
    <source>
        <dbReference type="ARBA" id="ARBA00022991"/>
    </source>
</evidence>
<reference evidence="7" key="3">
    <citation type="submission" date="2019-09" db="EMBL/GenBank/DDBJ databases">
        <title>Expansion of phycobilisome linker gene families in mesophilic red algae.</title>
        <authorList>
            <person name="Lee J."/>
        </authorList>
    </citation>
    <scope>NUCLEOTIDE SEQUENCE [LARGE SCALE GENOMIC DNA]</scope>
    <source>
        <strain evidence="7">CCMP 1328</strain>
        <tissue evidence="7">Unicellular</tissue>
    </source>
</reference>
<dbReference type="PANTHER" id="PTHR47429">
    <property type="entry name" value="PROTEIN TWIN LOV 1"/>
    <property type="match status" value="1"/>
</dbReference>
<dbReference type="SUPFAM" id="SSF55785">
    <property type="entry name" value="PYP-like sensor domain (PAS domain)"/>
    <property type="match status" value="1"/>
</dbReference>
<keyword evidence="7" id="KW-0675">Receptor</keyword>
<evidence type="ECO:0000313" key="7">
    <source>
        <dbReference type="EMBL" id="KAA8496088.1"/>
    </source>
</evidence>
<evidence type="ECO:0000256" key="1">
    <source>
        <dbReference type="ARBA" id="ARBA00022630"/>
    </source>
</evidence>
<dbReference type="AlphaFoldDB" id="A0A126X0I4"/>
<gene>
    <name evidence="7" type="ORF">FVE85_2243</name>
</gene>
<dbReference type="EMBL" id="KU700561">
    <property type="protein sequence ID" value="AML78316.1"/>
    <property type="molecule type" value="mRNA"/>
</dbReference>
<dbReference type="PANTHER" id="PTHR47429:SF2">
    <property type="entry name" value="PROTEIN TWIN LOV 1"/>
    <property type="match status" value="1"/>
</dbReference>
<dbReference type="NCBIfam" id="TIGR00229">
    <property type="entry name" value="sensory_box"/>
    <property type="match status" value="1"/>
</dbReference>
<dbReference type="EMBL" id="KU700258">
    <property type="protein sequence ID" value="AML78074.1"/>
    <property type="molecule type" value="mRNA"/>
</dbReference>
<keyword evidence="2" id="KW-0288">FMN</keyword>
<keyword evidence="1" id="KW-0285">Flavoprotein</keyword>
<dbReference type="GO" id="GO:0005634">
    <property type="term" value="C:nucleus"/>
    <property type="evidence" value="ECO:0007669"/>
    <property type="project" value="TreeGrafter"/>
</dbReference>
<dbReference type="PROSITE" id="PS50112">
    <property type="entry name" value="PAS"/>
    <property type="match status" value="1"/>
</dbReference>
<dbReference type="InterPro" id="IPR035965">
    <property type="entry name" value="PAS-like_dom_sf"/>
</dbReference>
<evidence type="ECO:0000313" key="5">
    <source>
        <dbReference type="EMBL" id="AML78074.1"/>
    </source>
</evidence>
<reference evidence="8" key="2">
    <citation type="journal article" date="2019" name="Nat. Commun.">
        <title>Expansion of phycobilisome linker gene families in mesophilic red algae.</title>
        <authorList>
            <person name="Lee J."/>
            <person name="Kim D."/>
            <person name="Bhattacharya D."/>
            <person name="Yoon H.S."/>
        </authorList>
    </citation>
    <scope>NUCLEOTIDE SEQUENCE [LARGE SCALE GENOMIC DNA]</scope>
    <source>
        <strain evidence="8">CCMP 1328</strain>
    </source>
</reference>
<accession>A0A126X0I4</accession>
<dbReference type="Proteomes" id="UP000324585">
    <property type="component" value="Unassembled WGS sequence"/>
</dbReference>